<proteinExistence type="predicted"/>
<protein>
    <submittedName>
        <fullName evidence="2">Uncharacterized protein</fullName>
    </submittedName>
</protein>
<dbReference type="EMBL" id="MN740540">
    <property type="protein sequence ID" value="QHU32393.1"/>
    <property type="molecule type" value="Genomic_DNA"/>
</dbReference>
<sequence length="655" mass="78320">MELEEKPPDPSEQVYRIIKCPLKCVLKKYDTLQPIIENAVMDMNEIVILSYQFIRMYLLNKFNHNQDFPKINKQFVLDVIKTISSPNSNSDQKTKEENIKNIKDKVDMKRFYNDEFCKLVDKKLCYSNKTFILAQTANEMITCINTNISTHFVKHLFKYINCLFKEPRTLEIKKEKDKEKRKELYKQLNQEIRDLKSDLINNKIEDSKEEYHSWIRENKGFLFPNKLNKSIAYDVKCNPEKYIKYSFYINQKIEELGKRPYQVIPQRNNIVPKHIVLNTPAIVDLINDKEMSIFSYNKTELLHHAKKHQKHIWSKILKLEKNDIFKQKEYVFYNQIITDGFSCSLLFILKKYKDKVFGDKLPEVNNDFEFTKVEDLSKEKCNEYLTDKYKLVSLDPGKIRPITMIDENNKFFKYTACRRRFETYTKRSSYIILQEKKKNGIIQKETKLSNFKSRTTKVEEYKNFITNKTILNNEVKEFYQKPLFRKLAFRRFIRTKQSEVKLLNEIENTYLTKEEIKQGRKIVILHGDYSRTTQMKGCISTPNIGMKKLLLSRFDIVEINEFNTSKLYNKTLKEMENVIVRRKKHKKSLHEILTPKEETKCRIFVNRDTNACKNILLLGKCYLESQTRPEEFIRKVIPKGKEKVKKPRKQSIKNK</sequence>
<organism evidence="2">
    <name type="scientific">viral metagenome</name>
    <dbReference type="NCBI Taxonomy" id="1070528"/>
    <lineage>
        <taxon>unclassified sequences</taxon>
        <taxon>metagenomes</taxon>
        <taxon>organismal metagenomes</taxon>
    </lineage>
</organism>
<feature type="coiled-coil region" evidence="1">
    <location>
        <begin position="174"/>
        <end position="205"/>
    </location>
</feature>
<reference evidence="2" key="1">
    <citation type="journal article" date="2020" name="Nature">
        <title>Giant virus diversity and host interactions through global metagenomics.</title>
        <authorList>
            <person name="Schulz F."/>
            <person name="Roux S."/>
            <person name="Paez-Espino D."/>
            <person name="Jungbluth S."/>
            <person name="Walsh D.A."/>
            <person name="Denef V.J."/>
            <person name="McMahon K.D."/>
            <person name="Konstantinidis K.T."/>
            <person name="Eloe-Fadrosh E.A."/>
            <person name="Kyrpides N.C."/>
            <person name="Woyke T."/>
        </authorList>
    </citation>
    <scope>NUCLEOTIDE SEQUENCE</scope>
    <source>
        <strain evidence="2">GVMAG-M-3300027969-2</strain>
    </source>
</reference>
<dbReference type="AlphaFoldDB" id="A0A6C0LPL0"/>
<evidence type="ECO:0000313" key="2">
    <source>
        <dbReference type="EMBL" id="QHU32393.1"/>
    </source>
</evidence>
<keyword evidence="1" id="KW-0175">Coiled coil</keyword>
<evidence type="ECO:0000256" key="1">
    <source>
        <dbReference type="SAM" id="Coils"/>
    </source>
</evidence>
<accession>A0A6C0LPL0</accession>
<name>A0A6C0LPL0_9ZZZZ</name>